<dbReference type="Gramene" id="OIT04187">
    <property type="protein sequence ID" value="OIT04187"/>
    <property type="gene ID" value="A4A49_52861"/>
</dbReference>
<feature type="non-terminal residue" evidence="1">
    <location>
        <position position="1"/>
    </location>
</feature>
<sequence>QNSPNDYLLGYEAYPFPPKNYPFLPDPSILSLRIFLVKLTLLPQFHDSFFLKVKLTLIHHSSVLGKTIAAEA</sequence>
<name>A0A1J6IZK1_NICAT</name>
<protein>
    <submittedName>
        <fullName evidence="1">Uncharacterized protein</fullName>
    </submittedName>
</protein>
<comment type="caution">
    <text evidence="1">The sequence shown here is derived from an EMBL/GenBank/DDBJ whole genome shotgun (WGS) entry which is preliminary data.</text>
</comment>
<evidence type="ECO:0000313" key="1">
    <source>
        <dbReference type="EMBL" id="OIT04187.1"/>
    </source>
</evidence>
<dbReference type="AlphaFoldDB" id="A0A1J6IZK1"/>
<dbReference type="EMBL" id="MJEQ01037186">
    <property type="protein sequence ID" value="OIT04187.1"/>
    <property type="molecule type" value="Genomic_DNA"/>
</dbReference>
<proteinExistence type="predicted"/>
<reference evidence="1" key="1">
    <citation type="submission" date="2016-11" db="EMBL/GenBank/DDBJ databases">
        <title>The genome of Nicotiana attenuata.</title>
        <authorList>
            <person name="Xu S."/>
            <person name="Brockmoeller T."/>
            <person name="Gaquerel E."/>
            <person name="Navarro A."/>
            <person name="Kuhl H."/>
            <person name="Gase K."/>
            <person name="Ling Z."/>
            <person name="Zhou W."/>
            <person name="Kreitzer C."/>
            <person name="Stanke M."/>
            <person name="Tang H."/>
            <person name="Lyons E."/>
            <person name="Pandey P."/>
            <person name="Pandey S.P."/>
            <person name="Timmermann B."/>
            <person name="Baldwin I.T."/>
        </authorList>
    </citation>
    <scope>NUCLEOTIDE SEQUENCE [LARGE SCALE GENOMIC DNA]</scope>
    <source>
        <strain evidence="1">UT</strain>
    </source>
</reference>
<dbReference type="Proteomes" id="UP000187609">
    <property type="component" value="Unassembled WGS sequence"/>
</dbReference>
<accession>A0A1J6IZK1</accession>
<gene>
    <name evidence="1" type="ORF">A4A49_52861</name>
</gene>
<evidence type="ECO:0000313" key="2">
    <source>
        <dbReference type="Proteomes" id="UP000187609"/>
    </source>
</evidence>
<organism evidence="1 2">
    <name type="scientific">Nicotiana attenuata</name>
    <name type="common">Coyote tobacco</name>
    <dbReference type="NCBI Taxonomy" id="49451"/>
    <lineage>
        <taxon>Eukaryota</taxon>
        <taxon>Viridiplantae</taxon>
        <taxon>Streptophyta</taxon>
        <taxon>Embryophyta</taxon>
        <taxon>Tracheophyta</taxon>
        <taxon>Spermatophyta</taxon>
        <taxon>Magnoliopsida</taxon>
        <taxon>eudicotyledons</taxon>
        <taxon>Gunneridae</taxon>
        <taxon>Pentapetalae</taxon>
        <taxon>asterids</taxon>
        <taxon>lamiids</taxon>
        <taxon>Solanales</taxon>
        <taxon>Solanaceae</taxon>
        <taxon>Nicotianoideae</taxon>
        <taxon>Nicotianeae</taxon>
        <taxon>Nicotiana</taxon>
    </lineage>
</organism>
<keyword evidence="2" id="KW-1185">Reference proteome</keyword>